<feature type="transmembrane region" description="Helical" evidence="11">
    <location>
        <begin position="320"/>
        <end position="342"/>
    </location>
</feature>
<dbReference type="InterPro" id="IPR014743">
    <property type="entry name" value="Cl-channel_core"/>
</dbReference>
<feature type="transmembrane region" description="Helical" evidence="11">
    <location>
        <begin position="260"/>
        <end position="280"/>
    </location>
</feature>
<evidence type="ECO:0000256" key="4">
    <source>
        <dbReference type="ARBA" id="ARBA00022989"/>
    </source>
</evidence>
<dbReference type="SUPFAM" id="SSF81340">
    <property type="entry name" value="Clc chloride channel"/>
    <property type="match status" value="1"/>
</dbReference>
<keyword evidence="5" id="KW-0406">Ion transport</keyword>
<keyword evidence="13" id="KW-1185">Reference proteome</keyword>
<keyword evidence="9" id="KW-0407">Ion channel</keyword>
<evidence type="ECO:0000313" key="13">
    <source>
        <dbReference type="Proteomes" id="UP000538666"/>
    </source>
</evidence>
<reference evidence="12 13" key="1">
    <citation type="submission" date="2020-08" db="EMBL/GenBank/DDBJ databases">
        <title>Genomic Encyclopedia of Type Strains, Phase IV (KMG-IV): sequencing the most valuable type-strain genomes for metagenomic binning, comparative biology and taxonomic classification.</title>
        <authorList>
            <person name="Goeker M."/>
        </authorList>
    </citation>
    <scope>NUCLEOTIDE SEQUENCE [LARGE SCALE GENOMIC DNA]</scope>
    <source>
        <strain evidence="12 13">DSM 103733</strain>
    </source>
</reference>
<evidence type="ECO:0000256" key="10">
    <source>
        <dbReference type="SAM" id="MobiDB-lite"/>
    </source>
</evidence>
<dbReference type="PANTHER" id="PTHR43427:SF6">
    <property type="entry name" value="CHLORIDE CHANNEL PROTEIN CLC-E"/>
    <property type="match status" value="1"/>
</dbReference>
<keyword evidence="4 11" id="KW-1133">Transmembrane helix</keyword>
<dbReference type="Gene3D" id="1.10.3080.10">
    <property type="entry name" value="Clc chloride channel"/>
    <property type="match status" value="1"/>
</dbReference>
<keyword evidence="7" id="KW-0869">Chloride channel</keyword>
<keyword evidence="8" id="KW-0868">Chloride</keyword>
<evidence type="ECO:0000256" key="1">
    <source>
        <dbReference type="ARBA" id="ARBA00004141"/>
    </source>
</evidence>
<accession>A0A841JX60</accession>
<evidence type="ECO:0000256" key="5">
    <source>
        <dbReference type="ARBA" id="ARBA00023065"/>
    </source>
</evidence>
<proteinExistence type="predicted"/>
<feature type="transmembrane region" description="Helical" evidence="11">
    <location>
        <begin position="348"/>
        <end position="368"/>
    </location>
</feature>
<feature type="region of interest" description="Disordered" evidence="10">
    <location>
        <begin position="411"/>
        <end position="443"/>
    </location>
</feature>
<evidence type="ECO:0000256" key="2">
    <source>
        <dbReference type="ARBA" id="ARBA00022448"/>
    </source>
</evidence>
<dbReference type="GO" id="GO:0005886">
    <property type="term" value="C:plasma membrane"/>
    <property type="evidence" value="ECO:0007669"/>
    <property type="project" value="TreeGrafter"/>
</dbReference>
<evidence type="ECO:0000256" key="7">
    <source>
        <dbReference type="ARBA" id="ARBA00023173"/>
    </source>
</evidence>
<dbReference type="GO" id="GO:0005254">
    <property type="term" value="F:chloride channel activity"/>
    <property type="evidence" value="ECO:0007669"/>
    <property type="project" value="UniProtKB-KW"/>
</dbReference>
<keyword evidence="3 11" id="KW-0812">Transmembrane</keyword>
<dbReference type="Proteomes" id="UP000538666">
    <property type="component" value="Unassembled WGS sequence"/>
</dbReference>
<evidence type="ECO:0000256" key="6">
    <source>
        <dbReference type="ARBA" id="ARBA00023136"/>
    </source>
</evidence>
<sequence length="443" mass="46052">MKRRSYLENLLWNLHGAAAIGIASGLACVVVRLFFRLLQWLLTGHAGLLADAAHSLPSWRRVVTPAIGALCAMAVTWIAKRFVRAGAFEEYVEAVRLHGGRIPFVPTLGRTISSAFSVASGAAIGREGSMIQFASAATSLLGRRAKISLLPLATQVACGAAAAVATVYQAPIAGMFFAAEIVIGKIALADCPLLLVAAFAGSLTGRFILGGGPLFAVHARLGADLPHILLAVIAAALIGVLGPAYQWVVRSLRFSSRLPLPLLWSGLLVGALSLSSAQVWGNGDAALLSMMQSTPALSALLSIFLLRLCATTFCVGTGTVGGVFTPTLFAGSAIGLIGIHLIHGSNPLLFAIVGMGCLLAAVTHAPLMATLMAVELTGQWRLLPLILVCNLIAWGVARSLSSRALYGIATSEPGGELPRESRPSMLADEQTVSPKAAPSLKTT</sequence>
<name>A0A841JX60_9BACT</name>
<dbReference type="PRINTS" id="PR00762">
    <property type="entry name" value="CLCHANNEL"/>
</dbReference>
<dbReference type="InterPro" id="IPR050368">
    <property type="entry name" value="ClC-type_chloride_channel"/>
</dbReference>
<gene>
    <name evidence="12" type="ORF">HNQ77_003922</name>
</gene>
<dbReference type="EMBL" id="JACHEK010000008">
    <property type="protein sequence ID" value="MBB6145952.1"/>
    <property type="molecule type" value="Genomic_DNA"/>
</dbReference>
<dbReference type="Pfam" id="PF00654">
    <property type="entry name" value="Voltage_CLC"/>
    <property type="match status" value="1"/>
</dbReference>
<evidence type="ECO:0000256" key="8">
    <source>
        <dbReference type="ARBA" id="ARBA00023214"/>
    </source>
</evidence>
<keyword evidence="6 11" id="KW-0472">Membrane</keyword>
<feature type="transmembrane region" description="Helical" evidence="11">
    <location>
        <begin position="228"/>
        <end position="248"/>
    </location>
</feature>
<evidence type="ECO:0000256" key="11">
    <source>
        <dbReference type="SAM" id="Phobius"/>
    </source>
</evidence>
<comment type="subcellular location">
    <subcellularLocation>
        <location evidence="1">Membrane</location>
        <topology evidence="1">Multi-pass membrane protein</topology>
    </subcellularLocation>
</comment>
<dbReference type="InterPro" id="IPR001807">
    <property type="entry name" value="ClC"/>
</dbReference>
<dbReference type="PROSITE" id="PS51257">
    <property type="entry name" value="PROKAR_LIPOPROTEIN"/>
    <property type="match status" value="1"/>
</dbReference>
<dbReference type="AlphaFoldDB" id="A0A841JX60"/>
<feature type="transmembrane region" description="Helical" evidence="11">
    <location>
        <begin position="286"/>
        <end position="308"/>
    </location>
</feature>
<feature type="transmembrane region" description="Helical" evidence="11">
    <location>
        <begin position="12"/>
        <end position="35"/>
    </location>
</feature>
<dbReference type="GO" id="GO:0034707">
    <property type="term" value="C:chloride channel complex"/>
    <property type="evidence" value="ECO:0007669"/>
    <property type="project" value="UniProtKB-KW"/>
</dbReference>
<dbReference type="RefSeq" id="WP_184085098.1">
    <property type="nucleotide sequence ID" value="NZ_JACHEK010000008.1"/>
</dbReference>
<evidence type="ECO:0000256" key="9">
    <source>
        <dbReference type="ARBA" id="ARBA00023303"/>
    </source>
</evidence>
<keyword evidence="2" id="KW-0813">Transport</keyword>
<organism evidence="12 13">
    <name type="scientific">Silvibacterium bohemicum</name>
    <dbReference type="NCBI Taxonomy" id="1577686"/>
    <lineage>
        <taxon>Bacteria</taxon>
        <taxon>Pseudomonadati</taxon>
        <taxon>Acidobacteriota</taxon>
        <taxon>Terriglobia</taxon>
        <taxon>Terriglobales</taxon>
        <taxon>Acidobacteriaceae</taxon>
        <taxon>Silvibacterium</taxon>
    </lineage>
</organism>
<comment type="caution">
    <text evidence="12">The sequence shown here is derived from an EMBL/GenBank/DDBJ whole genome shotgun (WGS) entry which is preliminary data.</text>
</comment>
<feature type="transmembrane region" description="Helical" evidence="11">
    <location>
        <begin position="193"/>
        <end position="216"/>
    </location>
</feature>
<protein>
    <submittedName>
        <fullName evidence="12">CIC family chloride channel protein</fullName>
    </submittedName>
</protein>
<evidence type="ECO:0000313" key="12">
    <source>
        <dbReference type="EMBL" id="MBB6145952.1"/>
    </source>
</evidence>
<dbReference type="PANTHER" id="PTHR43427">
    <property type="entry name" value="CHLORIDE CHANNEL PROTEIN CLC-E"/>
    <property type="match status" value="1"/>
</dbReference>
<dbReference type="CDD" id="cd00400">
    <property type="entry name" value="Voltage_gated_ClC"/>
    <property type="match status" value="1"/>
</dbReference>
<evidence type="ECO:0000256" key="3">
    <source>
        <dbReference type="ARBA" id="ARBA00022692"/>
    </source>
</evidence>
<feature type="transmembrane region" description="Helical" evidence="11">
    <location>
        <begin position="62"/>
        <end position="79"/>
    </location>
</feature>